<evidence type="ECO:0008006" key="3">
    <source>
        <dbReference type="Google" id="ProtNLM"/>
    </source>
</evidence>
<accession>A0A819JVU8</accession>
<proteinExistence type="predicted"/>
<gene>
    <name evidence="1" type="ORF">FNK824_LOCUS22630</name>
</gene>
<name>A0A819JVU8_9BILA</name>
<dbReference type="SUPFAM" id="SSF50156">
    <property type="entry name" value="PDZ domain-like"/>
    <property type="match status" value="1"/>
</dbReference>
<dbReference type="InterPro" id="IPR036034">
    <property type="entry name" value="PDZ_sf"/>
</dbReference>
<protein>
    <recommendedName>
        <fullName evidence="3">PDZ domain-containing protein</fullName>
    </recommendedName>
</protein>
<dbReference type="Proteomes" id="UP000663874">
    <property type="component" value="Unassembled WGS sequence"/>
</dbReference>
<evidence type="ECO:0000313" key="1">
    <source>
        <dbReference type="EMBL" id="CAF3940205.1"/>
    </source>
</evidence>
<dbReference type="EMBL" id="CAJOBE010004625">
    <property type="protein sequence ID" value="CAF3940205.1"/>
    <property type="molecule type" value="Genomic_DNA"/>
</dbReference>
<comment type="caution">
    <text evidence="1">The sequence shown here is derived from an EMBL/GenBank/DDBJ whole genome shotgun (WGS) entry which is preliminary data.</text>
</comment>
<organism evidence="1 2">
    <name type="scientific">Rotaria sordida</name>
    <dbReference type="NCBI Taxonomy" id="392033"/>
    <lineage>
        <taxon>Eukaryota</taxon>
        <taxon>Metazoa</taxon>
        <taxon>Spiralia</taxon>
        <taxon>Gnathifera</taxon>
        <taxon>Rotifera</taxon>
        <taxon>Eurotatoria</taxon>
        <taxon>Bdelloidea</taxon>
        <taxon>Philodinida</taxon>
        <taxon>Philodinidae</taxon>
        <taxon>Rotaria</taxon>
    </lineage>
</organism>
<evidence type="ECO:0000313" key="2">
    <source>
        <dbReference type="Proteomes" id="UP000663874"/>
    </source>
</evidence>
<dbReference type="AlphaFoldDB" id="A0A819JVU8"/>
<sequence>MLNRRELTVEEKIVVIKDNQNGHGEHIMLHTLNYLQNSYTTIIAIPFINIFIVLANYDTVNDDNDTLKIIPYLKQFVDLDKIIQIKFLKMNHISRWVDVQLILQACPKPDGCAYVSSGLRVGHVIVGLNEYSMKGLSHREAALFLLLHHSTIKIHQEWIY</sequence>
<reference evidence="1" key="1">
    <citation type="submission" date="2021-02" db="EMBL/GenBank/DDBJ databases">
        <authorList>
            <person name="Nowell W R."/>
        </authorList>
    </citation>
    <scope>NUCLEOTIDE SEQUENCE</scope>
</reference>